<dbReference type="GO" id="GO:0016787">
    <property type="term" value="F:hydrolase activity"/>
    <property type="evidence" value="ECO:0007669"/>
    <property type="project" value="UniProtKB-KW"/>
</dbReference>
<evidence type="ECO:0000256" key="5">
    <source>
        <dbReference type="SAM" id="MobiDB-lite"/>
    </source>
</evidence>
<dbReference type="Proteomes" id="UP000092504">
    <property type="component" value="Unassembled WGS sequence"/>
</dbReference>
<comment type="caution">
    <text evidence="7">The sequence shown here is derived from an EMBL/GenBank/DDBJ whole genome shotgun (WGS) entry which is preliminary data.</text>
</comment>
<evidence type="ECO:0000256" key="3">
    <source>
        <dbReference type="ARBA" id="ARBA00038412"/>
    </source>
</evidence>
<proteinExistence type="inferred from homology"/>
<evidence type="ECO:0000313" key="7">
    <source>
        <dbReference type="EMBL" id="OBX35653.1"/>
    </source>
</evidence>
<gene>
    <name evidence="7" type="ORF">A8U91_04727</name>
</gene>
<accession>A0A1B8P0C5</accession>
<evidence type="ECO:0000313" key="8">
    <source>
        <dbReference type="Proteomes" id="UP000092504"/>
    </source>
</evidence>
<reference evidence="7 8" key="1">
    <citation type="submission" date="2016-06" db="EMBL/GenBank/DDBJ databases">
        <title>Genome sequence of halotolerant plant growth promoting strain of Halomonas elongata HEK1 isolated from salterns of Rann of Kutch, Gujarat, India.</title>
        <authorList>
            <person name="Gaba S."/>
            <person name="Singh R.N."/>
            <person name="Abrol S."/>
            <person name="Kaushik R."/>
            <person name="Saxena A.K."/>
        </authorList>
    </citation>
    <scope>NUCLEOTIDE SEQUENCE [LARGE SCALE GENOMIC DNA]</scope>
    <source>
        <strain evidence="7 8">HEK1</strain>
    </source>
</reference>
<dbReference type="PANTHER" id="PTHR41286:SF1">
    <property type="entry name" value="HNH NUCLEASE YAJD-RELATED"/>
    <property type="match status" value="1"/>
</dbReference>
<keyword evidence="1" id="KW-0540">Nuclease</keyword>
<dbReference type="PANTHER" id="PTHR41286">
    <property type="entry name" value="HNH NUCLEASE YAJD-RELATED"/>
    <property type="match status" value="1"/>
</dbReference>
<feature type="domain" description="HNH nuclease" evidence="6">
    <location>
        <begin position="17"/>
        <end position="72"/>
    </location>
</feature>
<dbReference type="InterPro" id="IPR003615">
    <property type="entry name" value="HNH_nuc"/>
</dbReference>
<feature type="region of interest" description="Disordered" evidence="5">
    <location>
        <begin position="78"/>
        <end position="106"/>
    </location>
</feature>
<name>A0A1B8P0C5_HALEL</name>
<dbReference type="AlphaFoldDB" id="A0A1B8P0C5"/>
<protein>
    <recommendedName>
        <fullName evidence="4">Putative HNH nuclease YajD</fullName>
    </recommendedName>
</protein>
<dbReference type="Gene3D" id="1.10.30.50">
    <property type="match status" value="1"/>
</dbReference>
<dbReference type="GO" id="GO:0003676">
    <property type="term" value="F:nucleic acid binding"/>
    <property type="evidence" value="ECO:0007669"/>
    <property type="project" value="InterPro"/>
</dbReference>
<dbReference type="Pfam" id="PF01844">
    <property type="entry name" value="HNH"/>
    <property type="match status" value="1"/>
</dbReference>
<keyword evidence="2" id="KW-0378">Hydrolase</keyword>
<evidence type="ECO:0000256" key="4">
    <source>
        <dbReference type="ARBA" id="ARBA00040194"/>
    </source>
</evidence>
<dbReference type="GO" id="GO:0004519">
    <property type="term" value="F:endonuclease activity"/>
    <property type="evidence" value="ECO:0007669"/>
    <property type="project" value="UniProtKB-KW"/>
</dbReference>
<dbReference type="SMART" id="SM00507">
    <property type="entry name" value="HNHc"/>
    <property type="match status" value="1"/>
</dbReference>
<evidence type="ECO:0000259" key="6">
    <source>
        <dbReference type="SMART" id="SM00507"/>
    </source>
</evidence>
<dbReference type="InterPro" id="IPR002711">
    <property type="entry name" value="HNH"/>
</dbReference>
<evidence type="ECO:0000256" key="2">
    <source>
        <dbReference type="ARBA" id="ARBA00022801"/>
    </source>
</evidence>
<sequence length="106" mass="12214">MNNRPWRRLYNTRRWHRLRTAQLRDEPLCRYCKALGKVTPAAIADHIKPHKGDEELFFDPDNLQSLCKLCHDSAKQSQERTGKLPGCGENGWPLDPNHHWATKGGG</sequence>
<evidence type="ECO:0000256" key="1">
    <source>
        <dbReference type="ARBA" id="ARBA00022722"/>
    </source>
</evidence>
<comment type="similarity">
    <text evidence="3">Belongs to the HNH nuclease family.</text>
</comment>
<organism evidence="7 8">
    <name type="scientific">Halomonas elongata</name>
    <dbReference type="NCBI Taxonomy" id="2746"/>
    <lineage>
        <taxon>Bacteria</taxon>
        <taxon>Pseudomonadati</taxon>
        <taxon>Pseudomonadota</taxon>
        <taxon>Gammaproteobacteria</taxon>
        <taxon>Oceanospirillales</taxon>
        <taxon>Halomonadaceae</taxon>
        <taxon>Halomonas</taxon>
    </lineage>
</organism>
<dbReference type="CDD" id="cd00085">
    <property type="entry name" value="HNHc"/>
    <property type="match status" value="1"/>
</dbReference>
<dbReference type="GO" id="GO:0008270">
    <property type="term" value="F:zinc ion binding"/>
    <property type="evidence" value="ECO:0007669"/>
    <property type="project" value="InterPro"/>
</dbReference>
<keyword evidence="7" id="KW-0255">Endonuclease</keyword>
<dbReference type="EMBL" id="MAJD01000002">
    <property type="protein sequence ID" value="OBX35653.1"/>
    <property type="molecule type" value="Genomic_DNA"/>
</dbReference>
<dbReference type="GO" id="GO:0005829">
    <property type="term" value="C:cytosol"/>
    <property type="evidence" value="ECO:0007669"/>
    <property type="project" value="TreeGrafter"/>
</dbReference>